<dbReference type="STRING" id="1413211.U473_04380"/>
<dbReference type="InterPro" id="IPR015797">
    <property type="entry name" value="NUDIX_hydrolase-like_dom_sf"/>
</dbReference>
<dbReference type="InterPro" id="IPR020084">
    <property type="entry name" value="NUDIX_hydrolase_CS"/>
</dbReference>
<feature type="domain" description="Nudix hydrolase" evidence="3">
    <location>
        <begin position="41"/>
        <end position="177"/>
    </location>
</feature>
<dbReference type="RefSeq" id="WP_068723725.1">
    <property type="nucleotide sequence ID" value="NZ_LSKU01000001.1"/>
</dbReference>
<dbReference type="GO" id="GO:0006753">
    <property type="term" value="P:nucleoside phosphate metabolic process"/>
    <property type="evidence" value="ECO:0007669"/>
    <property type="project" value="TreeGrafter"/>
</dbReference>
<dbReference type="FunFam" id="3.90.79.10:FF:000024">
    <property type="entry name" value="ADP-ribose pyrophosphatase"/>
    <property type="match status" value="1"/>
</dbReference>
<protein>
    <submittedName>
        <fullName evidence="4">ADP-ribose pyrophosphatase</fullName>
    </submittedName>
</protein>
<dbReference type="GO" id="GO:0019693">
    <property type="term" value="P:ribose phosphate metabolic process"/>
    <property type="evidence" value="ECO:0007669"/>
    <property type="project" value="TreeGrafter"/>
</dbReference>
<comment type="cofactor">
    <cofactor evidence="1">
        <name>Mg(2+)</name>
        <dbReference type="ChEBI" id="CHEBI:18420"/>
    </cofactor>
</comment>
<sequence length="181" mass="20622">MYFDYSEKTISSEKIYQGKIIQVKVDTVLLPNGKEAKRELVNHPGAIAVLALTPEDKIILVRQYRKPLEKTILEIPAGKLEKGENPLDCAIRELKEETGYIASNMTQITKFYTSPGFADEIIYLYKANSLQQGEAKPDEDEFIETVELSLDEALERIETGEVIDAKTIMAIYYWQLERNKG</sequence>
<dbReference type="AlphaFoldDB" id="A0A135L358"/>
<evidence type="ECO:0000256" key="1">
    <source>
        <dbReference type="ARBA" id="ARBA00001946"/>
    </source>
</evidence>
<dbReference type="GO" id="GO:0005829">
    <property type="term" value="C:cytosol"/>
    <property type="evidence" value="ECO:0007669"/>
    <property type="project" value="TreeGrafter"/>
</dbReference>
<dbReference type="EMBL" id="LSKU01000001">
    <property type="protein sequence ID" value="KXG43337.1"/>
    <property type="molecule type" value="Genomic_DNA"/>
</dbReference>
<evidence type="ECO:0000256" key="2">
    <source>
        <dbReference type="ARBA" id="ARBA00022801"/>
    </source>
</evidence>
<gene>
    <name evidence="4" type="ORF">U473_04380</name>
</gene>
<dbReference type="OrthoDB" id="9806150at2"/>
<dbReference type="PROSITE" id="PS00893">
    <property type="entry name" value="NUDIX_BOX"/>
    <property type="match status" value="1"/>
</dbReference>
<dbReference type="PANTHER" id="PTHR11839:SF18">
    <property type="entry name" value="NUDIX HYDROLASE DOMAIN-CONTAINING PROTEIN"/>
    <property type="match status" value="1"/>
</dbReference>
<evidence type="ECO:0000313" key="4">
    <source>
        <dbReference type="EMBL" id="KXG43337.1"/>
    </source>
</evidence>
<dbReference type="Proteomes" id="UP000070352">
    <property type="component" value="Unassembled WGS sequence"/>
</dbReference>
<name>A0A135L358_9BACI</name>
<organism evidence="4 5">
    <name type="scientific">Tepidibacillus decaturensis</name>
    <dbReference type="NCBI Taxonomy" id="1413211"/>
    <lineage>
        <taxon>Bacteria</taxon>
        <taxon>Bacillati</taxon>
        <taxon>Bacillota</taxon>
        <taxon>Bacilli</taxon>
        <taxon>Bacillales</taxon>
        <taxon>Bacillaceae</taxon>
        <taxon>Tepidibacillus</taxon>
    </lineage>
</organism>
<dbReference type="Gene3D" id="3.90.79.10">
    <property type="entry name" value="Nucleoside Triphosphate Pyrophosphohydrolase"/>
    <property type="match status" value="1"/>
</dbReference>
<dbReference type="PROSITE" id="PS51462">
    <property type="entry name" value="NUDIX"/>
    <property type="match status" value="1"/>
</dbReference>
<comment type="caution">
    <text evidence="4">The sequence shown here is derived from an EMBL/GenBank/DDBJ whole genome shotgun (WGS) entry which is preliminary data.</text>
</comment>
<keyword evidence="2" id="KW-0378">Hydrolase</keyword>
<reference evidence="4 5" key="1">
    <citation type="submission" date="2016-02" db="EMBL/GenBank/DDBJ databases">
        <title>Draft Genome for Tepidibacillus decaturensis nov. sp. Strain Z9, an Anaerobic, Moderately Thermophilic and Heterotrophic Bacterium from Deep Subsurface of the Illinois Basin, USA.</title>
        <authorList>
            <person name="Dong Y."/>
            <person name="Chang J.Y."/>
            <person name="Sanford R."/>
            <person name="Fouke B.W."/>
        </authorList>
    </citation>
    <scope>NUCLEOTIDE SEQUENCE [LARGE SCALE GENOMIC DNA]</scope>
    <source>
        <strain evidence="4 5">Z9</strain>
    </source>
</reference>
<proteinExistence type="predicted"/>
<dbReference type="SUPFAM" id="SSF55811">
    <property type="entry name" value="Nudix"/>
    <property type="match status" value="1"/>
</dbReference>
<evidence type="ECO:0000259" key="3">
    <source>
        <dbReference type="PROSITE" id="PS51462"/>
    </source>
</evidence>
<accession>A0A135L358</accession>
<dbReference type="GO" id="GO:0016787">
    <property type="term" value="F:hydrolase activity"/>
    <property type="evidence" value="ECO:0007669"/>
    <property type="project" value="UniProtKB-KW"/>
</dbReference>
<dbReference type="InterPro" id="IPR000086">
    <property type="entry name" value="NUDIX_hydrolase_dom"/>
</dbReference>
<keyword evidence="5" id="KW-1185">Reference proteome</keyword>
<dbReference type="PANTHER" id="PTHR11839">
    <property type="entry name" value="UDP/ADP-SUGAR PYROPHOSPHATASE"/>
    <property type="match status" value="1"/>
</dbReference>
<dbReference type="Pfam" id="PF00293">
    <property type="entry name" value="NUDIX"/>
    <property type="match status" value="1"/>
</dbReference>
<evidence type="ECO:0000313" key="5">
    <source>
        <dbReference type="Proteomes" id="UP000070352"/>
    </source>
</evidence>
<dbReference type="CDD" id="cd03424">
    <property type="entry name" value="NUDIX_ADPRase_Nudt5_UGPPase_Nudt14"/>
    <property type="match status" value="1"/>
</dbReference>